<evidence type="ECO:0000313" key="2">
    <source>
        <dbReference type="EMBL" id="UYP43961.1"/>
    </source>
</evidence>
<feature type="transmembrane region" description="Helical" evidence="1">
    <location>
        <begin position="47"/>
        <end position="69"/>
    </location>
</feature>
<reference evidence="2" key="1">
    <citation type="submission" date="2022-09" db="EMBL/GenBank/DDBJ databases">
        <title>Actin cytoskeleton and complex cell architecture in an #Asgard archaeon.</title>
        <authorList>
            <person name="Ponce Toledo R.I."/>
            <person name="Schleper C."/>
            <person name="Rodrigues Oliveira T."/>
            <person name="Wollweber F."/>
            <person name="Xu J."/>
            <person name="Rittmann S."/>
            <person name="Klingl A."/>
            <person name="Pilhofer M."/>
        </authorList>
    </citation>
    <scope>NUCLEOTIDE SEQUENCE</scope>
    <source>
        <strain evidence="2">B-35</strain>
    </source>
</reference>
<evidence type="ECO:0000313" key="3">
    <source>
        <dbReference type="Proteomes" id="UP001208689"/>
    </source>
</evidence>
<dbReference type="PANTHER" id="PTHR33802">
    <property type="entry name" value="SI:CH211-161H7.5-RELATED"/>
    <property type="match status" value="1"/>
</dbReference>
<keyword evidence="1" id="KW-0472">Membrane</keyword>
<proteinExistence type="predicted"/>
<evidence type="ECO:0000256" key="1">
    <source>
        <dbReference type="SAM" id="Phobius"/>
    </source>
</evidence>
<feature type="transmembrane region" description="Helical" evidence="1">
    <location>
        <begin position="209"/>
        <end position="225"/>
    </location>
</feature>
<feature type="transmembrane region" description="Helical" evidence="1">
    <location>
        <begin position="7"/>
        <end position="27"/>
    </location>
</feature>
<name>A0ABY6HKA8_9ARCH</name>
<dbReference type="PANTHER" id="PTHR33802:SF1">
    <property type="entry name" value="XK-RELATED PROTEIN"/>
    <property type="match status" value="1"/>
</dbReference>
<keyword evidence="1" id="KW-1133">Transmembrane helix</keyword>
<feature type="transmembrane region" description="Helical" evidence="1">
    <location>
        <begin position="90"/>
        <end position="111"/>
    </location>
</feature>
<accession>A0ABY6HKA8</accession>
<feature type="transmembrane region" description="Helical" evidence="1">
    <location>
        <begin position="147"/>
        <end position="174"/>
    </location>
</feature>
<sequence>MQNKSKIILQIGILLSFIGTVVTNALANILPINGYNTGELSDNIPNLFVPSGLTFSIWGVIYVLLAVFTGYFIRDWFKKPKEDEEFETKLALAFIISNIANLLWILTWHYLYVGLSLILMLIILGSLIYAHEYLYKKKDQNNKIRNFSLFLPISIYLGWITVATVANVTALAVVNNWNGWGISESMWTIIVLIVATLITFGMIWFRKNYAHAMVVVWAFVGILIKRLDPVNSPETGIVVVTIISMILIVSLIVVRILIKEKK</sequence>
<feature type="transmembrane region" description="Helical" evidence="1">
    <location>
        <begin position="117"/>
        <end position="135"/>
    </location>
</feature>
<keyword evidence="3" id="KW-1185">Reference proteome</keyword>
<evidence type="ECO:0008006" key="4">
    <source>
        <dbReference type="Google" id="ProtNLM"/>
    </source>
</evidence>
<protein>
    <recommendedName>
        <fullName evidence="4">Tryptophan-rich sensory protein</fullName>
    </recommendedName>
</protein>
<dbReference type="EMBL" id="CP104013">
    <property type="protein sequence ID" value="UYP43961.1"/>
    <property type="molecule type" value="Genomic_DNA"/>
</dbReference>
<keyword evidence="1" id="KW-0812">Transmembrane</keyword>
<dbReference type="Proteomes" id="UP001208689">
    <property type="component" value="Chromosome"/>
</dbReference>
<gene>
    <name evidence="2" type="ORF">NEF87_000246</name>
</gene>
<feature type="transmembrane region" description="Helical" evidence="1">
    <location>
        <begin position="237"/>
        <end position="258"/>
    </location>
</feature>
<feature type="transmembrane region" description="Helical" evidence="1">
    <location>
        <begin position="186"/>
        <end position="204"/>
    </location>
</feature>
<organism evidence="2 3">
    <name type="scientific">Candidatus Lokiarchaeum ossiferum</name>
    <dbReference type="NCBI Taxonomy" id="2951803"/>
    <lineage>
        <taxon>Archaea</taxon>
        <taxon>Promethearchaeati</taxon>
        <taxon>Promethearchaeota</taxon>
        <taxon>Promethearchaeia</taxon>
        <taxon>Promethearchaeales</taxon>
        <taxon>Promethearchaeaceae</taxon>
        <taxon>Candidatus Lokiarchaeum</taxon>
    </lineage>
</organism>